<comment type="similarity">
    <text evidence="1">Belongs to the APC10 family.</text>
</comment>
<feature type="region of interest" description="Disordered" evidence="6">
    <location>
        <begin position="1"/>
        <end position="38"/>
    </location>
</feature>
<sequence>MNGFQDFWTPLVRPSTSSTNDYDSEGSDYFNVDESNQLPLTRKPLQELAFDVSGELIHLRQPTRRPTPSNDKENRPPVPFEITSIRPPFSTLDDLGSTLDSNDDSSSDPDLSAITMSRAAPGLEHNLDATAYEEETDHGALSQENYDADDTSVEDQDAALLMDPADLGLKEISNLAKFTVSSHKPGCGVAQLRSDDLKQFWQSDGPQPHKLTIYFVKRVGIREIRFHVDYNEDESYTPTKIVFKSGTSENNLIEFATMHLDGPVGWQQVPLNNAGGEPDGLTLVSWVLQMQILENHQNGKDTHLRGIKIYALEGDTSAQDRMSSALASQDFEIHEDVAMENAQPPGYFAHDEDLREILDVPQGLAGARIDSSEGSFTVPDFMREPELR</sequence>
<dbReference type="OrthoDB" id="24948at2759"/>
<dbReference type="GO" id="GO:0031145">
    <property type="term" value="P:anaphase-promoting complex-dependent catabolic process"/>
    <property type="evidence" value="ECO:0007669"/>
    <property type="project" value="InterPro"/>
</dbReference>
<keyword evidence="3" id="KW-0498">Mitosis</keyword>
<dbReference type="GO" id="GO:0051301">
    <property type="term" value="P:cell division"/>
    <property type="evidence" value="ECO:0007669"/>
    <property type="project" value="UniProtKB-KW"/>
</dbReference>
<comment type="caution">
    <text evidence="8">The sequence shown here is derived from an EMBL/GenBank/DDBJ whole genome shotgun (WGS) entry which is preliminary data.</text>
</comment>
<dbReference type="SUPFAM" id="SSF49785">
    <property type="entry name" value="Galactose-binding domain-like"/>
    <property type="match status" value="1"/>
</dbReference>
<name>A0A2C5ZRU4_9HYPO</name>
<feature type="region of interest" description="Disordered" evidence="6">
    <location>
        <begin position="56"/>
        <end position="112"/>
    </location>
</feature>
<keyword evidence="9" id="KW-1185">Reference proteome</keyword>
<evidence type="ECO:0000259" key="7">
    <source>
        <dbReference type="PROSITE" id="PS51284"/>
    </source>
</evidence>
<organism evidence="8 9">
    <name type="scientific">Ophiocordyceps australis</name>
    <dbReference type="NCBI Taxonomy" id="1399860"/>
    <lineage>
        <taxon>Eukaryota</taxon>
        <taxon>Fungi</taxon>
        <taxon>Dikarya</taxon>
        <taxon>Ascomycota</taxon>
        <taxon>Pezizomycotina</taxon>
        <taxon>Sordariomycetes</taxon>
        <taxon>Hypocreomycetidae</taxon>
        <taxon>Hypocreales</taxon>
        <taxon>Ophiocordycipitaceae</taxon>
        <taxon>Ophiocordyceps</taxon>
    </lineage>
</organism>
<evidence type="ECO:0000256" key="6">
    <source>
        <dbReference type="SAM" id="MobiDB-lite"/>
    </source>
</evidence>
<dbReference type="InterPro" id="IPR004939">
    <property type="entry name" value="APC_su10/DOC_dom"/>
</dbReference>
<evidence type="ECO:0000256" key="3">
    <source>
        <dbReference type="ARBA" id="ARBA00022776"/>
    </source>
</evidence>
<dbReference type="Pfam" id="PF03256">
    <property type="entry name" value="ANAPC10"/>
    <property type="match status" value="1"/>
</dbReference>
<feature type="compositionally biased region" description="Low complexity" evidence="6">
    <location>
        <begin position="90"/>
        <end position="100"/>
    </location>
</feature>
<evidence type="ECO:0000256" key="4">
    <source>
        <dbReference type="ARBA" id="ARBA00022786"/>
    </source>
</evidence>
<dbReference type="CDD" id="cd08366">
    <property type="entry name" value="APC10"/>
    <property type="match status" value="1"/>
</dbReference>
<gene>
    <name evidence="8" type="ORF">CDD82_34</name>
</gene>
<dbReference type="PANTHER" id="PTHR12936:SF0">
    <property type="entry name" value="ANAPHASE-PROMOTING COMPLEX SUBUNIT 10"/>
    <property type="match status" value="1"/>
</dbReference>
<evidence type="ECO:0000256" key="2">
    <source>
        <dbReference type="ARBA" id="ARBA00022618"/>
    </source>
</evidence>
<dbReference type="PROSITE" id="PS51284">
    <property type="entry name" value="DOC"/>
    <property type="match status" value="1"/>
</dbReference>
<protein>
    <recommendedName>
        <fullName evidence="7">DOC domain-containing protein</fullName>
    </recommendedName>
</protein>
<keyword evidence="4" id="KW-0833">Ubl conjugation pathway</keyword>
<dbReference type="InterPro" id="IPR016901">
    <property type="entry name" value="APC10/Doc1"/>
</dbReference>
<dbReference type="SMART" id="SM01337">
    <property type="entry name" value="APC10"/>
    <property type="match status" value="1"/>
</dbReference>
<dbReference type="GO" id="GO:0070979">
    <property type="term" value="P:protein K11-linked ubiquitination"/>
    <property type="evidence" value="ECO:0007669"/>
    <property type="project" value="TreeGrafter"/>
</dbReference>
<dbReference type="PANTHER" id="PTHR12936">
    <property type="entry name" value="ANAPHASE-PROMOTING COMPLEX 10"/>
    <property type="match status" value="1"/>
</dbReference>
<evidence type="ECO:0000313" key="9">
    <source>
        <dbReference type="Proteomes" id="UP000224854"/>
    </source>
</evidence>
<dbReference type="Proteomes" id="UP000224854">
    <property type="component" value="Unassembled WGS sequence"/>
</dbReference>
<dbReference type="Gene3D" id="2.60.120.260">
    <property type="entry name" value="Galactose-binding domain-like"/>
    <property type="match status" value="1"/>
</dbReference>
<proteinExistence type="inferred from homology"/>
<dbReference type="GO" id="GO:0005680">
    <property type="term" value="C:anaphase-promoting complex"/>
    <property type="evidence" value="ECO:0007669"/>
    <property type="project" value="InterPro"/>
</dbReference>
<accession>A0A2C5ZRU4</accession>
<keyword evidence="5" id="KW-0131">Cell cycle</keyword>
<feature type="domain" description="DOC" evidence="7">
    <location>
        <begin position="148"/>
        <end position="336"/>
    </location>
</feature>
<evidence type="ECO:0000313" key="8">
    <source>
        <dbReference type="EMBL" id="PHH83807.1"/>
    </source>
</evidence>
<evidence type="ECO:0000256" key="1">
    <source>
        <dbReference type="ARBA" id="ARBA00006762"/>
    </source>
</evidence>
<keyword evidence="2" id="KW-0132">Cell division</keyword>
<dbReference type="AlphaFoldDB" id="A0A2C5ZRU4"/>
<evidence type="ECO:0000256" key="5">
    <source>
        <dbReference type="ARBA" id="ARBA00023306"/>
    </source>
</evidence>
<reference evidence="8 9" key="1">
    <citation type="submission" date="2017-06" db="EMBL/GenBank/DDBJ databases">
        <title>Ant-infecting Ophiocordyceps genomes reveal a high diversity of potential behavioral manipulation genes and a possible major role for enterotoxins.</title>
        <authorList>
            <person name="De Bekker C."/>
            <person name="Evans H.C."/>
            <person name="Brachmann A."/>
            <person name="Hughes D.P."/>
        </authorList>
    </citation>
    <scope>NUCLEOTIDE SEQUENCE [LARGE SCALE GENOMIC DNA]</scope>
    <source>
        <strain evidence="8 9">1348a</strain>
    </source>
</reference>
<dbReference type="InterPro" id="IPR008979">
    <property type="entry name" value="Galactose-bd-like_sf"/>
</dbReference>
<dbReference type="EMBL" id="NJEU01000001">
    <property type="protein sequence ID" value="PHH83807.1"/>
    <property type="molecule type" value="Genomic_DNA"/>
</dbReference>